<dbReference type="STRING" id="1122213.GCA_000423365_02481"/>
<dbReference type="InterPro" id="IPR009056">
    <property type="entry name" value="Cyt_c-like_dom"/>
</dbReference>
<keyword evidence="5" id="KW-0732">Signal</keyword>
<dbReference type="PANTHER" id="PTHR30600">
    <property type="entry name" value="CYTOCHROME C PEROXIDASE-RELATED"/>
    <property type="match status" value="1"/>
</dbReference>
<dbReference type="AlphaFoldDB" id="A0A2R4MF59"/>
<evidence type="ECO:0000313" key="8">
    <source>
        <dbReference type="Proteomes" id="UP000258927"/>
    </source>
</evidence>
<keyword evidence="2 4" id="KW-0479">Metal-binding</keyword>
<gene>
    <name evidence="7" type="ORF">MXMO3_02162</name>
</gene>
<evidence type="ECO:0000313" key="7">
    <source>
        <dbReference type="EMBL" id="AVX04681.1"/>
    </source>
</evidence>
<dbReference type="RefSeq" id="WP_117395860.1">
    <property type="nucleotide sequence ID" value="NZ_CP021330.1"/>
</dbReference>
<dbReference type="InterPro" id="IPR036909">
    <property type="entry name" value="Cyt_c-like_dom_sf"/>
</dbReference>
<dbReference type="GO" id="GO:0046872">
    <property type="term" value="F:metal ion binding"/>
    <property type="evidence" value="ECO:0007669"/>
    <property type="project" value="UniProtKB-KW"/>
</dbReference>
<dbReference type="GO" id="GO:0004130">
    <property type="term" value="F:cytochrome-c peroxidase activity"/>
    <property type="evidence" value="ECO:0007669"/>
    <property type="project" value="TreeGrafter"/>
</dbReference>
<dbReference type="PROSITE" id="PS51007">
    <property type="entry name" value="CYTC"/>
    <property type="match status" value="2"/>
</dbReference>
<feature type="signal peptide" evidence="5">
    <location>
        <begin position="1"/>
        <end position="21"/>
    </location>
</feature>
<keyword evidence="1 4" id="KW-0349">Heme</keyword>
<proteinExistence type="predicted"/>
<dbReference type="KEGG" id="mmyr:MXMO3_02162"/>
<feature type="chain" id="PRO_5015316548" description="Cytochrome c domain-containing protein" evidence="5">
    <location>
        <begin position="22"/>
        <end position="438"/>
    </location>
</feature>
<dbReference type="InterPro" id="IPR010538">
    <property type="entry name" value="DHOR"/>
</dbReference>
<dbReference type="InterPro" id="IPR051395">
    <property type="entry name" value="Cytochrome_c_Peroxidase/MauG"/>
</dbReference>
<evidence type="ECO:0000259" key="6">
    <source>
        <dbReference type="PROSITE" id="PS51007"/>
    </source>
</evidence>
<protein>
    <recommendedName>
        <fullName evidence="6">Cytochrome c domain-containing protein</fullName>
    </recommendedName>
</protein>
<feature type="domain" description="Cytochrome c" evidence="6">
    <location>
        <begin position="315"/>
        <end position="438"/>
    </location>
</feature>
<name>A0A2R4MF59_9HYPH</name>
<dbReference type="SUPFAM" id="SSF46626">
    <property type="entry name" value="Cytochrome c"/>
    <property type="match status" value="1"/>
</dbReference>
<feature type="domain" description="Cytochrome c" evidence="6">
    <location>
        <begin position="47"/>
        <end position="150"/>
    </location>
</feature>
<evidence type="ECO:0000256" key="5">
    <source>
        <dbReference type="SAM" id="SignalP"/>
    </source>
</evidence>
<dbReference type="GO" id="GO:0009055">
    <property type="term" value="F:electron transfer activity"/>
    <property type="evidence" value="ECO:0007669"/>
    <property type="project" value="InterPro"/>
</dbReference>
<keyword evidence="3 4" id="KW-0408">Iron</keyword>
<keyword evidence="8" id="KW-1185">Reference proteome</keyword>
<evidence type="ECO:0000256" key="2">
    <source>
        <dbReference type="ARBA" id="ARBA00022723"/>
    </source>
</evidence>
<dbReference type="Gene3D" id="1.10.760.10">
    <property type="entry name" value="Cytochrome c-like domain"/>
    <property type="match status" value="1"/>
</dbReference>
<dbReference type="GO" id="GO:0020037">
    <property type="term" value="F:heme binding"/>
    <property type="evidence" value="ECO:0007669"/>
    <property type="project" value="InterPro"/>
</dbReference>
<dbReference type="PIRSF" id="PIRSF028099">
    <property type="entry name" value="DUF1111"/>
    <property type="match status" value="1"/>
</dbReference>
<dbReference type="Proteomes" id="UP000258927">
    <property type="component" value="Chromosome"/>
</dbReference>
<evidence type="ECO:0000256" key="1">
    <source>
        <dbReference type="ARBA" id="ARBA00022617"/>
    </source>
</evidence>
<dbReference type="PANTHER" id="PTHR30600:SF4">
    <property type="entry name" value="CYTOCHROME C DOMAIN-CONTAINING PROTEIN"/>
    <property type="match status" value="1"/>
</dbReference>
<accession>A0A2R4MF59</accession>
<dbReference type="Pfam" id="PF06537">
    <property type="entry name" value="DHOR"/>
    <property type="match status" value="2"/>
</dbReference>
<evidence type="ECO:0000256" key="4">
    <source>
        <dbReference type="PROSITE-ProRule" id="PRU00433"/>
    </source>
</evidence>
<sequence>MTKTLAVVGTTCLALFSIVFAEAGELVPRGETAFSLAQPGMTSEDLAEFNYGRDIFNHVWTTVEHADGTQSGLGPLYSANSCAACHINDGRGHPPEKEGSPAQSLAVIVGVPQADQSPLPDPIYGKQIQDIANGTAPEARVIVQYTEKQIELANGATVHLRRPTIRLEELAFGPMDKQTRISGRIAPQIIGLGYLEDVSAEQLAVLADPEDCDGDGISGKISLLDDGKIGRFGWKASAPTLHFQTVKAAHLDMGLSTPDFDFFAGDCTESQTACLTAGREKPPQGKTELNRNQVRLLVIYAAHLRVPPARNMDDPAVMQGKKLFKEIGCASCHYDQKFSPDMPRAAYTDMLLHDMGDDLADPIYGDHYLAQEWRTPALWGIGYTEEVGGHLAFLHDGRARTLTEAIMWHGGEGTAARDQFAKLSGVDRAALLAFLNAL</sequence>
<organism evidence="7 8">
    <name type="scientific">Maritalea myrionectae</name>
    <dbReference type="NCBI Taxonomy" id="454601"/>
    <lineage>
        <taxon>Bacteria</taxon>
        <taxon>Pseudomonadati</taxon>
        <taxon>Pseudomonadota</taxon>
        <taxon>Alphaproteobacteria</taxon>
        <taxon>Hyphomicrobiales</taxon>
        <taxon>Devosiaceae</taxon>
        <taxon>Maritalea</taxon>
    </lineage>
</organism>
<dbReference type="EMBL" id="CP021330">
    <property type="protein sequence ID" value="AVX04681.1"/>
    <property type="molecule type" value="Genomic_DNA"/>
</dbReference>
<reference evidence="7 8" key="1">
    <citation type="submission" date="2017-05" db="EMBL/GenBank/DDBJ databases">
        <title>Genome Analysis of Maritalea myrionectae HL2708#5.</title>
        <authorList>
            <consortium name="Cotde Inc.-PKNU"/>
            <person name="Jang D."/>
            <person name="Oh H.-M."/>
        </authorList>
    </citation>
    <scope>NUCLEOTIDE SEQUENCE [LARGE SCALE GENOMIC DNA]</scope>
    <source>
        <strain evidence="7 8">HL2708#5</strain>
    </source>
</reference>
<evidence type="ECO:0000256" key="3">
    <source>
        <dbReference type="ARBA" id="ARBA00023004"/>
    </source>
</evidence>